<feature type="transmembrane region" description="Helical" evidence="1">
    <location>
        <begin position="45"/>
        <end position="64"/>
    </location>
</feature>
<dbReference type="EMBL" id="FOGJ01000013">
    <property type="protein sequence ID" value="SER89442.1"/>
    <property type="molecule type" value="Genomic_DNA"/>
</dbReference>
<feature type="transmembrane region" description="Helical" evidence="1">
    <location>
        <begin position="71"/>
        <end position="92"/>
    </location>
</feature>
<evidence type="ECO:0000256" key="1">
    <source>
        <dbReference type="SAM" id="Phobius"/>
    </source>
</evidence>
<sequence length="419" mass="47881">MRKRKRLSMIAETEGMTVIRIINNCMVALSIVLLIQGFYVDMSYMTIMADLIICADVVIMHFILVHLRRLVPFAAGGLGLIGLNYLVLMQGFKAGNYSYVPVLVVLIGALLVATYAHLNEVVVIQPTYWMLVYLGGYLLLATFMKSNMPLQFGELYTICIIVFSFIYSVLHRQDRRLRLSSDRTYVPSERIRSANFILMSFGSGIVFFIGIVFLVIGHGEKIINAIWNAILGFLRYLFAGLDYEAQEEVAVTGSQGGSGIDFGELAPQEENLFLDKLWEILSYVMSIAVILLCIYIIVSLIISFYKRFQQTAAVKERDKVEYLKPKENISSIHKEDSSHISFTDRSPKAKIRRKYKKFIKKSPGFNDIEDVMTPEELENTAYKDVYENKQKIHELYERARYSNAPVSGKDVAEFERLFF</sequence>
<feature type="transmembrane region" description="Helical" evidence="1">
    <location>
        <begin position="280"/>
        <end position="305"/>
    </location>
</feature>
<keyword evidence="1" id="KW-0812">Transmembrane</keyword>
<evidence type="ECO:0008006" key="4">
    <source>
        <dbReference type="Google" id="ProtNLM"/>
    </source>
</evidence>
<reference evidence="2 3" key="1">
    <citation type="submission" date="2016-10" db="EMBL/GenBank/DDBJ databases">
        <authorList>
            <person name="de Groot N.N."/>
        </authorList>
    </citation>
    <scope>NUCLEOTIDE SEQUENCE [LARGE SCALE GENOMIC DNA]</scope>
    <source>
        <strain evidence="2 3">AR40</strain>
    </source>
</reference>
<accession>A0A1H9SWR2</accession>
<dbReference type="Proteomes" id="UP000182584">
    <property type="component" value="Unassembled WGS sequence"/>
</dbReference>
<dbReference type="AlphaFoldDB" id="A0A1H9SWR2"/>
<feature type="transmembrane region" description="Helical" evidence="1">
    <location>
        <begin position="150"/>
        <end position="170"/>
    </location>
</feature>
<gene>
    <name evidence="2" type="ORF">SAMN04487884_11343</name>
</gene>
<name>A0A1H9SWR2_BUTFI</name>
<organism evidence="2 3">
    <name type="scientific">Butyrivibrio fibrisolvens</name>
    <dbReference type="NCBI Taxonomy" id="831"/>
    <lineage>
        <taxon>Bacteria</taxon>
        <taxon>Bacillati</taxon>
        <taxon>Bacillota</taxon>
        <taxon>Clostridia</taxon>
        <taxon>Lachnospirales</taxon>
        <taxon>Lachnospiraceae</taxon>
        <taxon>Butyrivibrio</taxon>
    </lineage>
</organism>
<feature type="transmembrane region" description="Helical" evidence="1">
    <location>
        <begin position="191"/>
        <end position="216"/>
    </location>
</feature>
<evidence type="ECO:0000313" key="3">
    <source>
        <dbReference type="Proteomes" id="UP000182584"/>
    </source>
</evidence>
<dbReference type="eggNOG" id="ENOG5033HGC">
    <property type="taxonomic scope" value="Bacteria"/>
</dbReference>
<feature type="transmembrane region" description="Helical" evidence="1">
    <location>
        <begin position="98"/>
        <end position="116"/>
    </location>
</feature>
<keyword evidence="1" id="KW-0472">Membrane</keyword>
<keyword evidence="1" id="KW-1133">Transmembrane helix</keyword>
<feature type="transmembrane region" description="Helical" evidence="1">
    <location>
        <begin position="128"/>
        <end position="144"/>
    </location>
</feature>
<feature type="transmembrane region" description="Helical" evidence="1">
    <location>
        <begin position="21"/>
        <end position="39"/>
    </location>
</feature>
<protein>
    <recommendedName>
        <fullName evidence="4">DUF4129 domain-containing protein</fullName>
    </recommendedName>
</protein>
<evidence type="ECO:0000313" key="2">
    <source>
        <dbReference type="EMBL" id="SER89442.1"/>
    </source>
</evidence>
<proteinExistence type="predicted"/>